<protein>
    <submittedName>
        <fullName evidence="2">Uncharacterized protein</fullName>
    </submittedName>
</protein>
<reference evidence="2" key="1">
    <citation type="journal article" date="2013" name="J. Plant Res.">
        <title>Effect of fungi and light on seed germination of three Opuntia species from semiarid lands of central Mexico.</title>
        <authorList>
            <person name="Delgado-Sanchez P."/>
            <person name="Jimenez-Bremont J.F."/>
            <person name="Guerrero-Gonzalez Mde L."/>
            <person name="Flores J."/>
        </authorList>
    </citation>
    <scope>NUCLEOTIDE SEQUENCE</scope>
    <source>
        <tissue evidence="2">Cladode</tissue>
    </source>
</reference>
<dbReference type="AlphaFoldDB" id="A0A7C9EL90"/>
<evidence type="ECO:0000256" key="1">
    <source>
        <dbReference type="SAM" id="MobiDB-lite"/>
    </source>
</evidence>
<evidence type="ECO:0000313" key="2">
    <source>
        <dbReference type="EMBL" id="MBA4664968.1"/>
    </source>
</evidence>
<feature type="region of interest" description="Disordered" evidence="1">
    <location>
        <begin position="86"/>
        <end position="112"/>
    </location>
</feature>
<sequence>MDTTNCNFPVTLYTIPLVSQKMAINWSSLRDVFISDVLIRFAKQNIRGELAAYNWNVGWEVHPNHAQHASSSLFFPKLNSERLRNPKINKLSTLSTSKPGNGRRRPGGSAIY</sequence>
<accession>A0A7C9EL90</accession>
<name>A0A7C9EL90_OPUST</name>
<organism evidence="2">
    <name type="scientific">Opuntia streptacantha</name>
    <name type="common">Prickly pear cactus</name>
    <name type="synonym">Opuntia cardona</name>
    <dbReference type="NCBI Taxonomy" id="393608"/>
    <lineage>
        <taxon>Eukaryota</taxon>
        <taxon>Viridiplantae</taxon>
        <taxon>Streptophyta</taxon>
        <taxon>Embryophyta</taxon>
        <taxon>Tracheophyta</taxon>
        <taxon>Spermatophyta</taxon>
        <taxon>Magnoliopsida</taxon>
        <taxon>eudicotyledons</taxon>
        <taxon>Gunneridae</taxon>
        <taxon>Pentapetalae</taxon>
        <taxon>Caryophyllales</taxon>
        <taxon>Cactineae</taxon>
        <taxon>Cactaceae</taxon>
        <taxon>Opuntioideae</taxon>
        <taxon>Opuntia</taxon>
    </lineage>
</organism>
<feature type="compositionally biased region" description="Polar residues" evidence="1">
    <location>
        <begin position="90"/>
        <end position="99"/>
    </location>
</feature>
<dbReference type="EMBL" id="GISG01225787">
    <property type="protein sequence ID" value="MBA4664968.1"/>
    <property type="molecule type" value="Transcribed_RNA"/>
</dbReference>
<reference evidence="2" key="2">
    <citation type="submission" date="2020-07" db="EMBL/GenBank/DDBJ databases">
        <authorList>
            <person name="Vera ALvarez R."/>
            <person name="Arias-Moreno D.M."/>
            <person name="Jimenez-Jacinto V."/>
            <person name="Jimenez-Bremont J.F."/>
            <person name="Swaminathan K."/>
            <person name="Moose S.P."/>
            <person name="Guerrero-Gonzalez M.L."/>
            <person name="Marino-Ramirez L."/>
            <person name="Landsman D."/>
            <person name="Rodriguez-Kessler M."/>
            <person name="Delgado-Sanchez P."/>
        </authorList>
    </citation>
    <scope>NUCLEOTIDE SEQUENCE</scope>
    <source>
        <tissue evidence="2">Cladode</tissue>
    </source>
</reference>
<proteinExistence type="predicted"/>